<evidence type="ECO:0000313" key="3">
    <source>
        <dbReference type="Proteomes" id="UP001596201"/>
    </source>
</evidence>
<comment type="caution">
    <text evidence="2">The sequence shown here is derived from an EMBL/GenBank/DDBJ whole genome shotgun (WGS) entry which is preliminary data.</text>
</comment>
<name>A0ABD5R6L4_9EURY</name>
<accession>A0ABD5R6L4</accession>
<gene>
    <name evidence="2" type="ORF">ACFPJ5_00030</name>
</gene>
<dbReference type="InterPro" id="IPR051162">
    <property type="entry name" value="T4SS_component"/>
</dbReference>
<dbReference type="SUPFAM" id="SSF52540">
    <property type="entry name" value="P-loop containing nucleoside triphosphate hydrolases"/>
    <property type="match status" value="1"/>
</dbReference>
<dbReference type="AlphaFoldDB" id="A0ABD5R6L4"/>
<feature type="region of interest" description="Disordered" evidence="1">
    <location>
        <begin position="135"/>
        <end position="159"/>
    </location>
</feature>
<dbReference type="PANTHER" id="PTHR30121">
    <property type="entry name" value="UNCHARACTERIZED PROTEIN YJGR-RELATED"/>
    <property type="match status" value="1"/>
</dbReference>
<organism evidence="2 3">
    <name type="scientific">Salinirubrum litoreum</name>
    <dbReference type="NCBI Taxonomy" id="1126234"/>
    <lineage>
        <taxon>Archaea</taxon>
        <taxon>Methanobacteriati</taxon>
        <taxon>Methanobacteriota</taxon>
        <taxon>Stenosarchaea group</taxon>
        <taxon>Halobacteria</taxon>
        <taxon>Halobacteriales</taxon>
        <taxon>Haloferacaceae</taxon>
        <taxon>Salinirubrum</taxon>
    </lineage>
</organism>
<evidence type="ECO:0000256" key="1">
    <source>
        <dbReference type="SAM" id="MobiDB-lite"/>
    </source>
</evidence>
<feature type="compositionally biased region" description="Basic and acidic residues" evidence="1">
    <location>
        <begin position="137"/>
        <end position="156"/>
    </location>
</feature>
<dbReference type="Gene3D" id="3.40.50.300">
    <property type="entry name" value="P-loop containing nucleotide triphosphate hydrolases"/>
    <property type="match status" value="2"/>
</dbReference>
<proteinExistence type="predicted"/>
<dbReference type="Proteomes" id="UP001596201">
    <property type="component" value="Unassembled WGS sequence"/>
</dbReference>
<protein>
    <submittedName>
        <fullName evidence="2">Type IV secretory system conjugative DNA transfer family protein</fullName>
    </submittedName>
</protein>
<keyword evidence="3" id="KW-1185">Reference proteome</keyword>
<sequence length="1133" mass="127500">MPLQRTVRSALPNTYELSSGDIDETALTTATEYTLVGCEIRAVGDRKLDWQTALTPFAAFLDDGDTHAQNSRVPLTNVVETLTSTPYPVIFDVLVTPRDNWQRSREDRTIRLVEQRDTWGQRFFQAWIAPWFGEPDQQQHRQPDIPDYRRTEHDPVSRQYGRRVHPEVQKRIDAIEARDVHHSFDLSLRAVVFVPVDEDTETTARRREAATSVCRDLATAFAAVGTEYVDFKPYIVGDGRDTPGRETAGTRLLKAIQTHEPHPFRRWYHRFMPRIGRTAYPWVVADVRELGSFLLADGSALTTDARRALGVRDSEQTALPRPPGNVLAKYTGAGMTLGHPVTQDGVVTEEPLILPHELQSRHIVWAGSTGSGKTTAAMTALLTNDKPAGATIYLEPKSGADLNELLRAHYRRHGSLDDVLIFDVAECVPRFSFFDIRRDLEAGIDRETAVEDRIDLYVEILQEIVGDEHFEKAMNAQSIITALLHVCFDTYHGGADAFTHSEFYKVVDQMKRQQSAPSVSIERHQRTLSSATANNHKTFTNIMAGVNTRIDRLAEKGRYLRMFDHVATEKAPGFDFEDYLDEDVTIIFDMSRVKTKSSNVITLVIITHLWFAIRRRRERAGSEADLPLVNLYIEEAAKVAASSALTELLSEARGFDLSVALMVQFPAQLREKSNRLHKEVLNNVATFCLGSVPVEDELAKMLATDQIDRTAMQNRLGMLAGGEWLVSLPNTYGERLPLPFGTVSAPPLPGVSFGDDPLPDEEEADFQRLRQAALDRTADTCGLRPPDHRPVADTDEQTPTATTHPDDADDSHELPRLDSPLPYTRRLPPTVEYQKDAHTLLCRECTNRYDPTTDGLFRVIDCCSSLDRVDPDDIPVTTVNLKLSPEEVHDSEWSPRQLMFLQAVYNAQQLRFDPREYDLTTDSMVRLQEYLGVDTDDIDPLIEADLLRHDGDHPHRLYSVSPDGRKVIGEHYREGVDYGHGKGDLEESSQHVLATEVTRQWLDATYVADPDSPVVEVMPYYDLDAERRLDIAGLDADGDITLAVEIERVNHDLRRAAPDDFDKMADCDVEEAIWVVLTRKDGHAVLQALNDPLDGTPRVEKTYSENTPPQQFRLDTPGCTAIYPVEALRDGSV</sequence>
<evidence type="ECO:0000313" key="2">
    <source>
        <dbReference type="EMBL" id="MFC5365307.1"/>
    </source>
</evidence>
<dbReference type="EMBL" id="JBHSKX010000001">
    <property type="protein sequence ID" value="MFC5365307.1"/>
    <property type="molecule type" value="Genomic_DNA"/>
</dbReference>
<dbReference type="InterPro" id="IPR027417">
    <property type="entry name" value="P-loop_NTPase"/>
</dbReference>
<reference evidence="2 3" key="1">
    <citation type="journal article" date="2019" name="Int. J. Syst. Evol. Microbiol.">
        <title>The Global Catalogue of Microorganisms (GCM) 10K type strain sequencing project: providing services to taxonomists for standard genome sequencing and annotation.</title>
        <authorList>
            <consortium name="The Broad Institute Genomics Platform"/>
            <consortium name="The Broad Institute Genome Sequencing Center for Infectious Disease"/>
            <person name="Wu L."/>
            <person name="Ma J."/>
        </authorList>
    </citation>
    <scope>NUCLEOTIDE SEQUENCE [LARGE SCALE GENOMIC DNA]</scope>
    <source>
        <strain evidence="2 3">CGMCC 1.12237</strain>
    </source>
</reference>
<feature type="region of interest" description="Disordered" evidence="1">
    <location>
        <begin position="776"/>
        <end position="827"/>
    </location>
</feature>
<dbReference type="PANTHER" id="PTHR30121:SF6">
    <property type="entry name" value="SLR6007 PROTEIN"/>
    <property type="match status" value="1"/>
</dbReference>
<dbReference type="RefSeq" id="WP_227229397.1">
    <property type="nucleotide sequence ID" value="NZ_JAJCVJ010000001.1"/>
</dbReference>